<evidence type="ECO:0000313" key="2">
    <source>
        <dbReference type="Proteomes" id="UP000659047"/>
    </source>
</evidence>
<dbReference type="EMBL" id="JAEPBH010000009">
    <property type="protein sequence ID" value="MBK4714658.1"/>
    <property type="molecule type" value="Genomic_DNA"/>
</dbReference>
<comment type="caution">
    <text evidence="1">The sequence shown here is derived from an EMBL/GenBank/DDBJ whole genome shotgun (WGS) entry which is preliminary data.</text>
</comment>
<organism evidence="1 2">
    <name type="scientific">Tenebrionibacter intestinalis</name>
    <dbReference type="NCBI Taxonomy" id="2799638"/>
    <lineage>
        <taxon>Bacteria</taxon>
        <taxon>Pseudomonadati</taxon>
        <taxon>Pseudomonadota</taxon>
        <taxon>Gammaproteobacteria</taxon>
        <taxon>Enterobacterales</taxon>
        <taxon>Enterobacteriaceae</taxon>
        <taxon>Tenebrionibacter/Tenebrionicola group</taxon>
        <taxon>Tenebrionibacter</taxon>
    </lineage>
</organism>
<evidence type="ECO:0000313" key="1">
    <source>
        <dbReference type="EMBL" id="MBK4714658.1"/>
    </source>
</evidence>
<protein>
    <submittedName>
        <fullName evidence="1">Uncharacterized protein</fullName>
    </submittedName>
</protein>
<sequence>MDNALPRFFSRNRQRLSVQNCAVPLYVLALEARAFLNRPFCWVIGRRTQTLQQTTGVPGAFSDELALWDRQTRASLQQACERDFREEKVNAL</sequence>
<dbReference type="AlphaFoldDB" id="A0A8K0V3C7"/>
<accession>A0A8K0V3C7</accession>
<proteinExistence type="predicted"/>
<dbReference type="Proteomes" id="UP000659047">
    <property type="component" value="Unassembled WGS sequence"/>
</dbReference>
<keyword evidence="2" id="KW-1185">Reference proteome</keyword>
<name>A0A8K0V3C7_9ENTR</name>
<reference evidence="1" key="1">
    <citation type="submission" date="2021-01" db="EMBL/GenBank/DDBJ databases">
        <title>Intestinitalea alba gen. nov., sp. nov., a novel genus of the family Enterobacteriaceae, isolated from the gut of the plastic-eating mealworm Tenebrio molitor L.</title>
        <authorList>
            <person name="Yang Y."/>
        </authorList>
    </citation>
    <scope>NUCLEOTIDE SEQUENCE</scope>
    <source>
        <strain evidence="1">BIT-L3</strain>
    </source>
</reference>
<gene>
    <name evidence="1" type="ORF">JJB97_04780</name>
</gene>
<dbReference type="RefSeq" id="WP_238712856.1">
    <property type="nucleotide sequence ID" value="NZ_JAEPBH010000009.1"/>
</dbReference>